<dbReference type="RefSeq" id="WP_323451066.1">
    <property type="nucleotide sequence ID" value="NZ_BSBI01000018.1"/>
</dbReference>
<name>A0ABQ5P944_9ACTN</name>
<feature type="transmembrane region" description="Helical" evidence="2">
    <location>
        <begin position="252"/>
        <end position="274"/>
    </location>
</feature>
<proteinExistence type="predicted"/>
<feature type="transmembrane region" description="Helical" evidence="2">
    <location>
        <begin position="135"/>
        <end position="152"/>
    </location>
</feature>
<feature type="region of interest" description="Disordered" evidence="1">
    <location>
        <begin position="325"/>
        <end position="349"/>
    </location>
</feature>
<keyword evidence="4" id="KW-1185">Reference proteome</keyword>
<feature type="transmembrane region" description="Helical" evidence="2">
    <location>
        <begin position="61"/>
        <end position="94"/>
    </location>
</feature>
<organism evidence="3 4">
    <name type="scientific">Streptomyces yaizuensis</name>
    <dbReference type="NCBI Taxonomy" id="2989713"/>
    <lineage>
        <taxon>Bacteria</taxon>
        <taxon>Bacillati</taxon>
        <taxon>Actinomycetota</taxon>
        <taxon>Actinomycetes</taxon>
        <taxon>Kitasatosporales</taxon>
        <taxon>Streptomycetaceae</taxon>
        <taxon>Streptomyces</taxon>
    </lineage>
</organism>
<sequence length="349" mass="34030">MTFDPTGGLALSVLLSLVSAIAYAGGAIVQERVASTTPEGLATLLRTPGWWAANSLNGTGALLHVVALACGPLSVVQPLGALTIVFALPLAVLCTGRRAGATAWQGAAMATAGLAGLLALTGSAGTGSLAAADRAPLACASFAAVAALTTAGRAARRSPVTRGTFLACAAGVAYGVGSVFTKAAAVDWAAGNTAGALTTVVVIAAFAAAGTVASQASYRGAGLATPLAVVTVVNPVVAAVIGMALLGESFRYGGVGSVLALGAGAMVAGGLTLLTRERVRSGTAGPQPQGIVDVDPVRARDLREAAAGAARRVRIVLPAPFTAAPRLRPDADADGGERPAALSPAGSHA</sequence>
<feature type="compositionally biased region" description="Basic and acidic residues" evidence="1">
    <location>
        <begin position="327"/>
        <end position="337"/>
    </location>
</feature>
<evidence type="ECO:0000313" key="4">
    <source>
        <dbReference type="Proteomes" id="UP001291653"/>
    </source>
</evidence>
<feature type="transmembrane region" description="Helical" evidence="2">
    <location>
        <begin position="193"/>
        <end position="213"/>
    </location>
</feature>
<gene>
    <name evidence="3" type="ORF">SYYSPA8_32450</name>
</gene>
<comment type="caution">
    <text evidence="3">The sequence shown here is derived from an EMBL/GenBank/DDBJ whole genome shotgun (WGS) entry which is preliminary data.</text>
</comment>
<evidence type="ECO:0000256" key="1">
    <source>
        <dbReference type="SAM" id="MobiDB-lite"/>
    </source>
</evidence>
<dbReference type="NCBIfam" id="NF038012">
    <property type="entry name" value="DMT_1"/>
    <property type="match status" value="1"/>
</dbReference>
<keyword evidence="2" id="KW-1133">Transmembrane helix</keyword>
<reference evidence="3 4" key="1">
    <citation type="submission" date="2022-10" db="EMBL/GenBank/DDBJ databases">
        <title>Draft genome sequence of Streptomyces sp. YSPA8.</title>
        <authorList>
            <person name="Moriuchi R."/>
            <person name="Dohra H."/>
            <person name="Yamamura H."/>
            <person name="Kodani S."/>
        </authorList>
    </citation>
    <scope>NUCLEOTIDE SEQUENCE [LARGE SCALE GENOMIC DNA]</scope>
    <source>
        <strain evidence="3 4">YSPA8</strain>
    </source>
</reference>
<evidence type="ECO:0000256" key="2">
    <source>
        <dbReference type="SAM" id="Phobius"/>
    </source>
</evidence>
<protein>
    <submittedName>
        <fullName evidence="3">DMT family transporter</fullName>
    </submittedName>
</protein>
<feature type="transmembrane region" description="Helical" evidence="2">
    <location>
        <begin position="164"/>
        <end position="181"/>
    </location>
</feature>
<feature type="transmembrane region" description="Helical" evidence="2">
    <location>
        <begin position="225"/>
        <end position="246"/>
    </location>
</feature>
<feature type="transmembrane region" description="Helical" evidence="2">
    <location>
        <begin position="106"/>
        <end position="129"/>
    </location>
</feature>
<dbReference type="PANTHER" id="PTHR40761">
    <property type="entry name" value="CONSERVED INTEGRAL MEMBRANE ALANINE VALINE AND LEUCINE RICH PROTEIN-RELATED"/>
    <property type="match status" value="1"/>
</dbReference>
<accession>A0ABQ5P944</accession>
<dbReference type="Proteomes" id="UP001291653">
    <property type="component" value="Unassembled WGS sequence"/>
</dbReference>
<dbReference type="PANTHER" id="PTHR40761:SF1">
    <property type="entry name" value="CONSERVED INTEGRAL MEMBRANE ALANINE VALINE AND LEUCINE RICH PROTEIN-RELATED"/>
    <property type="match status" value="1"/>
</dbReference>
<dbReference type="EMBL" id="BSBI01000018">
    <property type="protein sequence ID" value="GLF99109.1"/>
    <property type="molecule type" value="Genomic_DNA"/>
</dbReference>
<evidence type="ECO:0000313" key="3">
    <source>
        <dbReference type="EMBL" id="GLF99109.1"/>
    </source>
</evidence>
<keyword evidence="2" id="KW-0472">Membrane</keyword>
<keyword evidence="2" id="KW-0812">Transmembrane</keyword>